<dbReference type="GO" id="GO:0003677">
    <property type="term" value="F:DNA binding"/>
    <property type="evidence" value="ECO:0007669"/>
    <property type="project" value="UniProtKB-UniRule"/>
</dbReference>
<evidence type="ECO:0000313" key="10">
    <source>
        <dbReference type="Proteomes" id="UP001213042"/>
    </source>
</evidence>
<dbReference type="InterPro" id="IPR011010">
    <property type="entry name" value="DNA_brk_join_enz"/>
</dbReference>
<dbReference type="GO" id="GO:0006310">
    <property type="term" value="P:DNA recombination"/>
    <property type="evidence" value="ECO:0007669"/>
    <property type="project" value="UniProtKB-KW"/>
</dbReference>
<dbReference type="PROSITE" id="PS51898">
    <property type="entry name" value="TYR_RECOMBINASE"/>
    <property type="match status" value="1"/>
</dbReference>
<dbReference type="Gene3D" id="1.10.150.130">
    <property type="match status" value="1"/>
</dbReference>
<dbReference type="AlphaFoldDB" id="A0AAW6EGX3"/>
<evidence type="ECO:0000259" key="8">
    <source>
        <dbReference type="PROSITE" id="PS51900"/>
    </source>
</evidence>
<dbReference type="InterPro" id="IPR002104">
    <property type="entry name" value="Integrase_catalytic"/>
</dbReference>
<feature type="domain" description="Core-binding (CB)" evidence="8">
    <location>
        <begin position="69"/>
        <end position="151"/>
    </location>
</feature>
<dbReference type="PROSITE" id="PS51900">
    <property type="entry name" value="CB"/>
    <property type="match status" value="1"/>
</dbReference>
<dbReference type="Pfam" id="PF02920">
    <property type="entry name" value="Integrase_DNA"/>
    <property type="match status" value="1"/>
</dbReference>
<sequence>MQNKVRYSKGKRLKKGESELANGTYRYRYQSRSGKRVYIYAKTLDELRQKEETVETNKAYGIRVDSMNTTLDQLAGSWFSLKKGLKENTYQNYLYMYNTFVRDELGGYKIMSIRYADILGFYNELVEVKGLKPNTVDNIHTVVHQVLDFAVQNNFLMNNPSDNALRHLKLESKQHTEKRISLTLAEQQLFIDYMLKYPQCNHWYPIFYIMLNTGMRVGEITGLRWQDVNLENDLITVDHTLVYFNHSENGCHYNIHTPKTRSGERTIPMLSGVKAAFEQERKFQQEAGIKCDVVIDGYSDFIFTNRYGNVHNQSTLNRALKRMIADCNREQLANNPKNADVTLLPNFSCHILRHTFATRLCESGVNIKVIQDVLGHADFDTTMNVYTDATKDFKQQEFRELDRLISNGGSFEKSDE</sequence>
<comment type="similarity">
    <text evidence="2">Belongs to the 'phage' integrase family.</text>
</comment>
<keyword evidence="3" id="KW-0229">DNA integration</keyword>
<dbReference type="PANTHER" id="PTHR30629">
    <property type="entry name" value="PROPHAGE INTEGRASE"/>
    <property type="match status" value="1"/>
</dbReference>
<evidence type="ECO:0000256" key="3">
    <source>
        <dbReference type="ARBA" id="ARBA00022908"/>
    </source>
</evidence>
<dbReference type="Pfam" id="PF00589">
    <property type="entry name" value="Phage_integrase"/>
    <property type="match status" value="1"/>
</dbReference>
<proteinExistence type="inferred from homology"/>
<comment type="caution">
    <text evidence="9">The sequence shown here is derived from an EMBL/GenBank/DDBJ whole genome shotgun (WGS) entry which is preliminary data.</text>
</comment>
<accession>A0AAW6EGX3</accession>
<evidence type="ECO:0000256" key="1">
    <source>
        <dbReference type="ARBA" id="ARBA00003283"/>
    </source>
</evidence>
<dbReference type="Gene3D" id="1.10.443.10">
    <property type="entry name" value="Intergrase catalytic core"/>
    <property type="match status" value="1"/>
</dbReference>
<evidence type="ECO:0000313" key="9">
    <source>
        <dbReference type="EMBL" id="MDB8750339.1"/>
    </source>
</evidence>
<dbReference type="Proteomes" id="UP001213042">
    <property type="component" value="Unassembled WGS sequence"/>
</dbReference>
<comment type="function">
    <text evidence="1">Site-specific tyrosine recombinase, which acts by catalyzing the cutting and rejoining of the recombining DNA molecules.</text>
</comment>
<keyword evidence="5" id="KW-0233">DNA recombination</keyword>
<dbReference type="Pfam" id="PF14659">
    <property type="entry name" value="Phage_int_SAM_3"/>
    <property type="match status" value="1"/>
</dbReference>
<dbReference type="InterPro" id="IPR004107">
    <property type="entry name" value="Integrase_SAM-like_N"/>
</dbReference>
<evidence type="ECO:0000256" key="4">
    <source>
        <dbReference type="ARBA" id="ARBA00023125"/>
    </source>
</evidence>
<evidence type="ECO:0000259" key="7">
    <source>
        <dbReference type="PROSITE" id="PS51898"/>
    </source>
</evidence>
<dbReference type="InterPro" id="IPR044068">
    <property type="entry name" value="CB"/>
</dbReference>
<keyword evidence="4 6" id="KW-0238">DNA-binding</keyword>
<evidence type="ECO:0000256" key="5">
    <source>
        <dbReference type="ARBA" id="ARBA00023172"/>
    </source>
</evidence>
<dbReference type="EMBL" id="JAQMLU010000011">
    <property type="protein sequence ID" value="MDB8750339.1"/>
    <property type="molecule type" value="Genomic_DNA"/>
</dbReference>
<protein>
    <submittedName>
        <fullName evidence="9">Tyrosine-type recombinase/integrase</fullName>
    </submittedName>
</protein>
<feature type="domain" description="Tyr recombinase" evidence="7">
    <location>
        <begin position="177"/>
        <end position="399"/>
    </location>
</feature>
<name>A0AAW6EGX3_9FIRM</name>
<dbReference type="InterPro" id="IPR050808">
    <property type="entry name" value="Phage_Integrase"/>
</dbReference>
<dbReference type="GO" id="GO:0008907">
    <property type="term" value="F:integrase activity"/>
    <property type="evidence" value="ECO:0007669"/>
    <property type="project" value="InterPro"/>
</dbReference>
<dbReference type="SUPFAM" id="SSF56349">
    <property type="entry name" value="DNA breaking-rejoining enzymes"/>
    <property type="match status" value="1"/>
</dbReference>
<reference evidence="9" key="1">
    <citation type="submission" date="2023-01" db="EMBL/GenBank/DDBJ databases">
        <title>Human gut microbiome strain richness.</title>
        <authorList>
            <person name="Chen-Liaw A."/>
        </authorList>
    </citation>
    <scope>NUCLEOTIDE SEQUENCE</scope>
    <source>
        <strain evidence="9">D43st1_D9_D43t1_170807</strain>
    </source>
</reference>
<dbReference type="Gene3D" id="3.30.160.60">
    <property type="entry name" value="Classic Zinc Finger"/>
    <property type="match status" value="1"/>
</dbReference>
<dbReference type="PANTHER" id="PTHR30629:SF2">
    <property type="entry name" value="PROPHAGE INTEGRASE INTS-RELATED"/>
    <property type="match status" value="1"/>
</dbReference>
<dbReference type="InterPro" id="IPR013762">
    <property type="entry name" value="Integrase-like_cat_sf"/>
</dbReference>
<evidence type="ECO:0000256" key="6">
    <source>
        <dbReference type="PROSITE-ProRule" id="PRU01248"/>
    </source>
</evidence>
<dbReference type="CDD" id="cd01189">
    <property type="entry name" value="INT_ICEBs1_C_like"/>
    <property type="match status" value="1"/>
</dbReference>
<gene>
    <name evidence="9" type="ORF">PNW00_07760</name>
</gene>
<evidence type="ECO:0000256" key="2">
    <source>
        <dbReference type="ARBA" id="ARBA00008857"/>
    </source>
</evidence>
<dbReference type="RefSeq" id="WP_195221030.1">
    <property type="nucleotide sequence ID" value="NZ_JADMWL010000009.1"/>
</dbReference>
<dbReference type="InterPro" id="IPR004191">
    <property type="entry name" value="Integrase_Tn916-type_DNA-bd_N"/>
</dbReference>
<organism evidence="9 10">
    <name type="scientific">Ruminococcus bicirculans</name>
    <name type="common">ex Wegman et al. 2014</name>
    <dbReference type="NCBI Taxonomy" id="1160721"/>
    <lineage>
        <taxon>Bacteria</taxon>
        <taxon>Bacillati</taxon>
        <taxon>Bacillota</taxon>
        <taxon>Clostridia</taxon>
        <taxon>Eubacteriales</taxon>
        <taxon>Oscillospiraceae</taxon>
        <taxon>Ruminococcus</taxon>
    </lineage>
</organism>
<dbReference type="InterPro" id="IPR010998">
    <property type="entry name" value="Integrase_recombinase_N"/>
</dbReference>